<dbReference type="EC" id="3.6.1.54" evidence="8"/>
<comment type="caution">
    <text evidence="8">The sequence shown here is derived from an EMBL/GenBank/DDBJ whole genome shotgun (WGS) entry which is preliminary data.</text>
</comment>
<dbReference type="Pfam" id="PF00149">
    <property type="entry name" value="Metallophos"/>
    <property type="match status" value="1"/>
</dbReference>
<dbReference type="EMBL" id="JBHPEI010000014">
    <property type="protein sequence ID" value="MFC1799581.1"/>
    <property type="molecule type" value="Genomic_DNA"/>
</dbReference>
<evidence type="ECO:0000256" key="4">
    <source>
        <dbReference type="ARBA" id="ARBA00022801"/>
    </source>
</evidence>
<protein>
    <submittedName>
        <fullName evidence="8">UDP-2,3-diacylglucosamine diphosphatase</fullName>
        <ecNumber evidence="8">3.6.1.54</ecNumber>
    </submittedName>
</protein>
<dbReference type="SUPFAM" id="SSF56300">
    <property type="entry name" value="Metallo-dependent phosphatases"/>
    <property type="match status" value="1"/>
</dbReference>
<evidence type="ECO:0000256" key="3">
    <source>
        <dbReference type="ARBA" id="ARBA00022723"/>
    </source>
</evidence>
<keyword evidence="1" id="KW-1003">Cell membrane</keyword>
<sequence>MKKDVGPAYFLSDLHLGAYPEGEKTSIPLLMDFLGHVESQRASLYIVGDLLDFWFEYRSVVPREPFKLLARFKAMVENGCEVTYIAGNHDHWLGDFLKKDVGLAIHRDLVDTTIEGKRFFISHGDGIATTGDLGYRVLKGLLHSPISVAAFRLIHPDVGIGLANLFSRMSRRKSSQNHDHPDLDDFVKGRAAKGYDYVILGHLHRPSLFDVDDTTCMVVGDWIECFTYGLFSEGKLTLNKWPEKA</sequence>
<evidence type="ECO:0000256" key="6">
    <source>
        <dbReference type="ARBA" id="ARBA00023211"/>
    </source>
</evidence>
<dbReference type="GO" id="GO:0016787">
    <property type="term" value="F:hydrolase activity"/>
    <property type="evidence" value="ECO:0007669"/>
    <property type="project" value="UniProtKB-KW"/>
</dbReference>
<dbReference type="PANTHER" id="PTHR34990">
    <property type="entry name" value="UDP-2,3-DIACYLGLUCOSAMINE HYDROLASE-RELATED"/>
    <property type="match status" value="1"/>
</dbReference>
<keyword evidence="2" id="KW-0997">Cell inner membrane</keyword>
<proteinExistence type="predicted"/>
<keyword evidence="9" id="KW-1185">Reference proteome</keyword>
<dbReference type="CDD" id="cd07398">
    <property type="entry name" value="MPP_YbbF-LpxH"/>
    <property type="match status" value="1"/>
</dbReference>
<feature type="domain" description="Calcineurin-like phosphoesterase" evidence="7">
    <location>
        <begin position="9"/>
        <end position="206"/>
    </location>
</feature>
<organism evidence="8 9">
    <name type="scientific">Eiseniibacteriota bacterium</name>
    <dbReference type="NCBI Taxonomy" id="2212470"/>
    <lineage>
        <taxon>Bacteria</taxon>
        <taxon>Candidatus Eiseniibacteriota</taxon>
    </lineage>
</organism>
<keyword evidence="6" id="KW-0464">Manganese</keyword>
<reference evidence="8 9" key="1">
    <citation type="submission" date="2024-09" db="EMBL/GenBank/DDBJ databases">
        <authorList>
            <person name="D'Angelo T."/>
        </authorList>
    </citation>
    <scope>NUCLEOTIDE SEQUENCE [LARGE SCALE GENOMIC DNA]</scope>
    <source>
        <strain evidence="8">SAG AM-311-F02</strain>
    </source>
</reference>
<dbReference type="InterPro" id="IPR004843">
    <property type="entry name" value="Calcineurin-like_PHP"/>
</dbReference>
<dbReference type="InterPro" id="IPR043461">
    <property type="entry name" value="LpxH-like"/>
</dbReference>
<name>A0ABV6YNG1_UNCEI</name>
<evidence type="ECO:0000313" key="9">
    <source>
        <dbReference type="Proteomes" id="UP001594288"/>
    </source>
</evidence>
<gene>
    <name evidence="8" type="ORF">ACFL2Z_01555</name>
</gene>
<dbReference type="Proteomes" id="UP001594288">
    <property type="component" value="Unassembled WGS sequence"/>
</dbReference>
<accession>A0ABV6YNG1</accession>
<dbReference type="PANTHER" id="PTHR34990:SF1">
    <property type="entry name" value="UDP-2,3-DIACYLGLUCOSAMINE HYDROLASE"/>
    <property type="match status" value="1"/>
</dbReference>
<keyword evidence="4 8" id="KW-0378">Hydrolase</keyword>
<dbReference type="InterPro" id="IPR029052">
    <property type="entry name" value="Metallo-depent_PP-like"/>
</dbReference>
<evidence type="ECO:0000256" key="2">
    <source>
        <dbReference type="ARBA" id="ARBA00022519"/>
    </source>
</evidence>
<dbReference type="Gene3D" id="3.60.21.10">
    <property type="match status" value="1"/>
</dbReference>
<evidence type="ECO:0000313" key="8">
    <source>
        <dbReference type="EMBL" id="MFC1799581.1"/>
    </source>
</evidence>
<evidence type="ECO:0000256" key="5">
    <source>
        <dbReference type="ARBA" id="ARBA00023136"/>
    </source>
</evidence>
<keyword evidence="3" id="KW-0479">Metal-binding</keyword>
<keyword evidence="5" id="KW-0472">Membrane</keyword>
<evidence type="ECO:0000256" key="1">
    <source>
        <dbReference type="ARBA" id="ARBA00022475"/>
    </source>
</evidence>
<evidence type="ECO:0000259" key="7">
    <source>
        <dbReference type="Pfam" id="PF00149"/>
    </source>
</evidence>